<evidence type="ECO:0000256" key="5">
    <source>
        <dbReference type="ARBA" id="ARBA00023237"/>
    </source>
</evidence>
<evidence type="ECO:0000313" key="6">
    <source>
        <dbReference type="EMBL" id="MCP1338286.1"/>
    </source>
</evidence>
<gene>
    <name evidence="6" type="ORF">NJR55_01645</name>
</gene>
<dbReference type="AlphaFoldDB" id="A0A9X2FYZ9"/>
<evidence type="ECO:0000313" key="7">
    <source>
        <dbReference type="Proteomes" id="UP001139474"/>
    </source>
</evidence>
<reference evidence="6" key="1">
    <citation type="submission" date="2022-06" db="EMBL/GenBank/DDBJ databases">
        <title>Idiomarina rhizosphaerae M1R2S28.</title>
        <authorList>
            <person name="Sun J.-Q."/>
            <person name="Li L.-F."/>
        </authorList>
    </citation>
    <scope>NUCLEOTIDE SEQUENCE</scope>
    <source>
        <strain evidence="6">M1R2S28</strain>
    </source>
</reference>
<accession>A0A9X2FYZ9</accession>
<dbReference type="EMBL" id="JAMZDE010000001">
    <property type="protein sequence ID" value="MCP1338286.1"/>
    <property type="molecule type" value="Genomic_DNA"/>
</dbReference>
<evidence type="ECO:0000256" key="3">
    <source>
        <dbReference type="ARBA" id="ARBA00022729"/>
    </source>
</evidence>
<protein>
    <submittedName>
        <fullName evidence="6">MipA/OmpV family protein</fullName>
    </submittedName>
</protein>
<keyword evidence="3" id="KW-0732">Signal</keyword>
<keyword evidence="7" id="KW-1185">Reference proteome</keyword>
<dbReference type="Pfam" id="PF06629">
    <property type="entry name" value="MipA"/>
    <property type="match status" value="1"/>
</dbReference>
<evidence type="ECO:0000256" key="4">
    <source>
        <dbReference type="ARBA" id="ARBA00023136"/>
    </source>
</evidence>
<keyword evidence="5" id="KW-0998">Cell outer membrane</keyword>
<comment type="caution">
    <text evidence="6">The sequence shown here is derived from an EMBL/GenBank/DDBJ whole genome shotgun (WGS) entry which is preliminary data.</text>
</comment>
<dbReference type="PANTHER" id="PTHR38776">
    <property type="entry name" value="MLTA-INTERACTING PROTEIN-RELATED"/>
    <property type="match status" value="1"/>
</dbReference>
<dbReference type="InterPro" id="IPR010583">
    <property type="entry name" value="MipA"/>
</dbReference>
<evidence type="ECO:0000256" key="1">
    <source>
        <dbReference type="ARBA" id="ARBA00004442"/>
    </source>
</evidence>
<proteinExistence type="inferred from homology"/>
<dbReference type="PANTHER" id="PTHR38776:SF1">
    <property type="entry name" value="MLTA-INTERACTING PROTEIN-RELATED"/>
    <property type="match status" value="1"/>
</dbReference>
<comment type="subcellular location">
    <subcellularLocation>
        <location evidence="1">Cell outer membrane</location>
    </subcellularLocation>
</comment>
<sequence>MQSLFSKACSLPFRSHLSAPTVAASLLVFWVAFPVSAERVTGKETAESSWGLGAGVYSEQKAYIDVDRKNRVVPILTFENQYIRLTGPELAFKLPSYELSNLGRFDFSLVGKLDINDYDESDTQILEGMEDRDGGFWAGARVEWKSSLVDVSAEFVSEVAGDSEGSRFNLGIEKTWHFAENYTFSPRVEVKWHDDKYVDYYYGVQANEVNADRSLYKGEAAINIEVGARVGYMINQKHFMFLDASVTSLAEEIKDSPLVDRSTENNVLLGYIYRF</sequence>
<keyword evidence="4" id="KW-0472">Membrane</keyword>
<evidence type="ECO:0000256" key="2">
    <source>
        <dbReference type="ARBA" id="ARBA00005722"/>
    </source>
</evidence>
<name>A0A9X2FYZ9_9GAMM</name>
<dbReference type="GO" id="GO:0009279">
    <property type="term" value="C:cell outer membrane"/>
    <property type="evidence" value="ECO:0007669"/>
    <property type="project" value="UniProtKB-SubCell"/>
</dbReference>
<dbReference type="Proteomes" id="UP001139474">
    <property type="component" value="Unassembled WGS sequence"/>
</dbReference>
<comment type="similarity">
    <text evidence="2">Belongs to the MipA/OmpV family.</text>
</comment>
<dbReference type="RefSeq" id="WP_253617270.1">
    <property type="nucleotide sequence ID" value="NZ_JAMZDE010000001.1"/>
</dbReference>
<organism evidence="6 7">
    <name type="scientific">Idiomarina rhizosphaerae</name>
    <dbReference type="NCBI Taxonomy" id="2961572"/>
    <lineage>
        <taxon>Bacteria</taxon>
        <taxon>Pseudomonadati</taxon>
        <taxon>Pseudomonadota</taxon>
        <taxon>Gammaproteobacteria</taxon>
        <taxon>Alteromonadales</taxon>
        <taxon>Idiomarinaceae</taxon>
        <taxon>Idiomarina</taxon>
    </lineage>
</organism>